<keyword evidence="1" id="KW-1133">Transmembrane helix</keyword>
<evidence type="ECO:0000313" key="2">
    <source>
        <dbReference type="EMBL" id="EPX74106.1"/>
    </source>
</evidence>
<keyword evidence="3" id="KW-1185">Reference proteome</keyword>
<feature type="transmembrane region" description="Helical" evidence="1">
    <location>
        <begin position="22"/>
        <end position="55"/>
    </location>
</feature>
<evidence type="ECO:0000313" key="3">
    <source>
        <dbReference type="Proteomes" id="UP000016088"/>
    </source>
</evidence>
<dbReference type="RefSeq" id="XP_013017850.1">
    <property type="nucleotide sequence ID" value="XM_013162396.1"/>
</dbReference>
<evidence type="ECO:0000256" key="1">
    <source>
        <dbReference type="SAM" id="Phobius"/>
    </source>
</evidence>
<keyword evidence="1" id="KW-0812">Transmembrane</keyword>
<dbReference type="Proteomes" id="UP000016088">
    <property type="component" value="Unassembled WGS sequence"/>
</dbReference>
<dbReference type="AlphaFoldDB" id="S9PYG3"/>
<name>S9PYG3_SCHOY</name>
<dbReference type="HOGENOM" id="CLU_2484597_0_0_1"/>
<reference evidence="2 3" key="1">
    <citation type="journal article" date="2011" name="Science">
        <title>Comparative functional genomics of the fission yeasts.</title>
        <authorList>
            <person name="Rhind N."/>
            <person name="Chen Z."/>
            <person name="Yassour M."/>
            <person name="Thompson D.A."/>
            <person name="Haas B.J."/>
            <person name="Habib N."/>
            <person name="Wapinski I."/>
            <person name="Roy S."/>
            <person name="Lin M.F."/>
            <person name="Heiman D.I."/>
            <person name="Young S.K."/>
            <person name="Furuya K."/>
            <person name="Guo Y."/>
            <person name="Pidoux A."/>
            <person name="Chen H.M."/>
            <person name="Robbertse B."/>
            <person name="Goldberg J.M."/>
            <person name="Aoki K."/>
            <person name="Bayne E.H."/>
            <person name="Berlin A.M."/>
            <person name="Desjardins C.A."/>
            <person name="Dobbs E."/>
            <person name="Dukaj L."/>
            <person name="Fan L."/>
            <person name="FitzGerald M.G."/>
            <person name="French C."/>
            <person name="Gujja S."/>
            <person name="Hansen K."/>
            <person name="Keifenheim D."/>
            <person name="Levin J.Z."/>
            <person name="Mosher R.A."/>
            <person name="Mueller C.A."/>
            <person name="Pfiffner J."/>
            <person name="Priest M."/>
            <person name="Russ C."/>
            <person name="Smialowska A."/>
            <person name="Swoboda P."/>
            <person name="Sykes S.M."/>
            <person name="Vaughn M."/>
            <person name="Vengrova S."/>
            <person name="Yoder R."/>
            <person name="Zeng Q."/>
            <person name="Allshire R."/>
            <person name="Baulcombe D."/>
            <person name="Birren B.W."/>
            <person name="Brown W."/>
            <person name="Ekwall K."/>
            <person name="Kellis M."/>
            <person name="Leatherwood J."/>
            <person name="Levin H."/>
            <person name="Margalit H."/>
            <person name="Martienssen R."/>
            <person name="Nieduszynski C.A."/>
            <person name="Spatafora J.W."/>
            <person name="Friedman N."/>
            <person name="Dalgaard J.Z."/>
            <person name="Baumann P."/>
            <person name="Niki H."/>
            <person name="Regev A."/>
            <person name="Nusbaum C."/>
        </authorList>
    </citation>
    <scope>NUCLEOTIDE SEQUENCE [LARGE SCALE GENOMIC DNA]</scope>
    <source>
        <strain evidence="3">yFS286</strain>
    </source>
</reference>
<dbReference type="VEuPathDB" id="FungiDB:SOCG_05108"/>
<sequence>MMADACLGYLGYLVSIEQLEWYFFFFSIYFSIFFLHFLVPFFFLFFFESLVNLIATPLRLLFSRKNRADFFDDVGFHQSFVNNSESC</sequence>
<proteinExistence type="predicted"/>
<protein>
    <submittedName>
        <fullName evidence="2">Uncharacterized protein</fullName>
    </submittedName>
</protein>
<keyword evidence="1" id="KW-0472">Membrane</keyword>
<dbReference type="GeneID" id="25033897"/>
<accession>S9PYG3</accession>
<dbReference type="EMBL" id="KE503206">
    <property type="protein sequence ID" value="EPX74106.1"/>
    <property type="molecule type" value="Genomic_DNA"/>
</dbReference>
<gene>
    <name evidence="2" type="ORF">SOCG_05108</name>
</gene>
<organism evidence="2 3">
    <name type="scientific">Schizosaccharomyces octosporus (strain yFS286)</name>
    <name type="common">Fission yeast</name>
    <name type="synonym">Octosporomyces octosporus</name>
    <dbReference type="NCBI Taxonomy" id="483514"/>
    <lineage>
        <taxon>Eukaryota</taxon>
        <taxon>Fungi</taxon>
        <taxon>Dikarya</taxon>
        <taxon>Ascomycota</taxon>
        <taxon>Taphrinomycotina</taxon>
        <taxon>Schizosaccharomycetes</taxon>
        <taxon>Schizosaccharomycetales</taxon>
        <taxon>Schizosaccharomycetaceae</taxon>
        <taxon>Schizosaccharomyces</taxon>
    </lineage>
</organism>